<evidence type="ECO:0000256" key="2">
    <source>
        <dbReference type="ARBA" id="ARBA00022737"/>
    </source>
</evidence>
<dbReference type="GO" id="GO:0042060">
    <property type="term" value="P:wound healing"/>
    <property type="evidence" value="ECO:0007669"/>
    <property type="project" value="TreeGrafter"/>
</dbReference>
<keyword evidence="1" id="KW-0597">Phosphoprotein</keyword>
<dbReference type="SUPFAM" id="SSF75399">
    <property type="entry name" value="Plakin repeat"/>
    <property type="match status" value="2"/>
</dbReference>
<dbReference type="InterPro" id="IPR043197">
    <property type="entry name" value="Plakin"/>
</dbReference>
<evidence type="ECO:0000256" key="3">
    <source>
        <dbReference type="SAM" id="MobiDB-lite"/>
    </source>
</evidence>
<dbReference type="GO" id="GO:0005198">
    <property type="term" value="F:structural molecule activity"/>
    <property type="evidence" value="ECO:0007669"/>
    <property type="project" value="TreeGrafter"/>
</dbReference>
<gene>
    <name evidence="4" type="ORF">CCH79_00021114</name>
</gene>
<feature type="non-terminal residue" evidence="4">
    <location>
        <position position="261"/>
    </location>
</feature>
<dbReference type="Pfam" id="PF00681">
    <property type="entry name" value="Plectin"/>
    <property type="match status" value="2"/>
</dbReference>
<dbReference type="GO" id="GO:0005882">
    <property type="term" value="C:intermediate filament"/>
    <property type="evidence" value="ECO:0007669"/>
    <property type="project" value="TreeGrafter"/>
</dbReference>
<evidence type="ECO:0000256" key="1">
    <source>
        <dbReference type="ARBA" id="ARBA00022553"/>
    </source>
</evidence>
<dbReference type="GO" id="GO:0005737">
    <property type="term" value="C:cytoplasm"/>
    <property type="evidence" value="ECO:0007669"/>
    <property type="project" value="TreeGrafter"/>
</dbReference>
<dbReference type="GO" id="GO:0016020">
    <property type="term" value="C:membrane"/>
    <property type="evidence" value="ECO:0007669"/>
    <property type="project" value="TreeGrafter"/>
</dbReference>
<dbReference type="Gene3D" id="3.30.160.780">
    <property type="match status" value="1"/>
</dbReference>
<dbReference type="GO" id="GO:0045296">
    <property type="term" value="F:cadherin binding"/>
    <property type="evidence" value="ECO:0007669"/>
    <property type="project" value="TreeGrafter"/>
</dbReference>
<accession>A0A315W2F6</accession>
<dbReference type="Gene3D" id="3.90.1290.10">
    <property type="entry name" value="Plakin repeat"/>
    <property type="match status" value="1"/>
</dbReference>
<dbReference type="InterPro" id="IPR035915">
    <property type="entry name" value="Plakin_repeat_sf"/>
</dbReference>
<dbReference type="PANTHER" id="PTHR23169:SF7">
    <property type="entry name" value="ENVOPLAKIN"/>
    <property type="match status" value="1"/>
</dbReference>
<comment type="caution">
    <text evidence="4">The sequence shown here is derived from an EMBL/GenBank/DDBJ whole genome shotgun (WGS) entry which is preliminary data.</text>
</comment>
<proteinExistence type="predicted"/>
<organism evidence="4 5">
    <name type="scientific">Gambusia affinis</name>
    <name type="common">Western mosquitofish</name>
    <name type="synonym">Heterandria affinis</name>
    <dbReference type="NCBI Taxonomy" id="33528"/>
    <lineage>
        <taxon>Eukaryota</taxon>
        <taxon>Metazoa</taxon>
        <taxon>Chordata</taxon>
        <taxon>Craniata</taxon>
        <taxon>Vertebrata</taxon>
        <taxon>Euteleostomi</taxon>
        <taxon>Actinopterygii</taxon>
        <taxon>Neopterygii</taxon>
        <taxon>Teleostei</taxon>
        <taxon>Neoteleostei</taxon>
        <taxon>Acanthomorphata</taxon>
        <taxon>Ovalentaria</taxon>
        <taxon>Atherinomorphae</taxon>
        <taxon>Cyprinodontiformes</taxon>
        <taxon>Poeciliidae</taxon>
        <taxon>Poeciliinae</taxon>
        <taxon>Gambusia</taxon>
    </lineage>
</organism>
<dbReference type="Proteomes" id="UP000250572">
    <property type="component" value="Unassembled WGS sequence"/>
</dbReference>
<reference evidence="4 5" key="1">
    <citation type="journal article" date="2018" name="G3 (Bethesda)">
        <title>A High-Quality Reference Genome for the Invasive Mosquitofish Gambusia affinis Using a Chicago Library.</title>
        <authorList>
            <person name="Hoffberg S.L."/>
            <person name="Troendle N.J."/>
            <person name="Glenn T.C."/>
            <person name="Mahmud O."/>
            <person name="Louha S."/>
            <person name="Chalopin D."/>
            <person name="Bennetzen J.L."/>
            <person name="Mauricio R."/>
        </authorList>
    </citation>
    <scope>NUCLEOTIDE SEQUENCE [LARGE SCALE GENOMIC DNA]</scope>
    <source>
        <strain evidence="4">NE01/NJP1002.9</strain>
        <tissue evidence="4">Muscle</tissue>
    </source>
</reference>
<keyword evidence="5" id="KW-1185">Reference proteome</keyword>
<feature type="region of interest" description="Disordered" evidence="3">
    <location>
        <begin position="96"/>
        <end position="136"/>
    </location>
</feature>
<keyword evidence="2" id="KW-0677">Repeat</keyword>
<dbReference type="GO" id="GO:0045104">
    <property type="term" value="P:intermediate filament cytoskeleton organization"/>
    <property type="evidence" value="ECO:0007669"/>
    <property type="project" value="InterPro"/>
</dbReference>
<evidence type="ECO:0000313" key="5">
    <source>
        <dbReference type="Proteomes" id="UP000250572"/>
    </source>
</evidence>
<evidence type="ECO:0000313" key="4">
    <source>
        <dbReference type="EMBL" id="PWA30153.1"/>
    </source>
</evidence>
<dbReference type="EMBL" id="NHOQ01000449">
    <property type="protein sequence ID" value="PWA30153.1"/>
    <property type="molecule type" value="Genomic_DNA"/>
</dbReference>
<dbReference type="AlphaFoldDB" id="A0A315W2F6"/>
<name>A0A315W2F6_GAMAF</name>
<dbReference type="SMART" id="SM00250">
    <property type="entry name" value="PLEC"/>
    <property type="match status" value="3"/>
</dbReference>
<dbReference type="InterPro" id="IPR001101">
    <property type="entry name" value="Plectin_repeat"/>
</dbReference>
<sequence>MESDVQRLERQILDEKDKIHERDSTIREILMYLQKEEQAETRTKETNVSTKITILDPETGKDMSPYDAYLKGLIDRQQYIHLQELECDWEEITSMGPDGETSVLLDRKSDKTKQPKFTSVTQTPNSSAKSPSLGLTTATETQPIAGIMDTYTDTCFTIRNATLCKLIDPTTAQRLLEAQAATGGITDISNKERYKVSKAAQRGLIEDSQVQRLLNAEKAFTGVEDPMTKECLSVGEAVQKGWMPKDSAIRHMEAQYLTGGL</sequence>
<feature type="compositionally biased region" description="Polar residues" evidence="3">
    <location>
        <begin position="115"/>
        <end position="136"/>
    </location>
</feature>
<protein>
    <submittedName>
        <fullName evidence="4">Uncharacterized protein</fullName>
    </submittedName>
</protein>
<dbReference type="PANTHER" id="PTHR23169">
    <property type="entry name" value="ENVOPLAKIN"/>
    <property type="match status" value="1"/>
</dbReference>